<feature type="compositionally biased region" description="Low complexity" evidence="1">
    <location>
        <begin position="91"/>
        <end position="102"/>
    </location>
</feature>
<feature type="non-terminal residue" evidence="2">
    <location>
        <position position="1"/>
    </location>
</feature>
<name>A0A0A1UDM2_ENTIV</name>
<organism evidence="2 3">
    <name type="scientific">Entamoeba invadens IP1</name>
    <dbReference type="NCBI Taxonomy" id="370355"/>
    <lineage>
        <taxon>Eukaryota</taxon>
        <taxon>Amoebozoa</taxon>
        <taxon>Evosea</taxon>
        <taxon>Archamoebae</taxon>
        <taxon>Mastigamoebida</taxon>
        <taxon>Entamoebidae</taxon>
        <taxon>Entamoeba</taxon>
    </lineage>
</organism>
<gene>
    <name evidence="2" type="ORF">EIN_527210</name>
</gene>
<dbReference type="EMBL" id="KB206182">
    <property type="protein sequence ID" value="ELP94687.1"/>
    <property type="molecule type" value="Genomic_DNA"/>
</dbReference>
<dbReference type="Proteomes" id="UP000014680">
    <property type="component" value="Unassembled WGS sequence"/>
</dbReference>
<keyword evidence="3" id="KW-1185">Reference proteome</keyword>
<sequence length="133" mass="14903">MIPPNMKVTDLHNIFYDNGEKVNQLYAITEANINVNKFYDADFSALTCLTKFTLKGGKCSVKLPTSLVELTLYGSSKAVNVNDLKQLKKLNGNNFDNNNPANTPCQAVDENEENEEQNDEGRTRTNRLTTQLV</sequence>
<dbReference type="VEuPathDB" id="AmoebaDB:EIN_527210"/>
<evidence type="ECO:0000313" key="2">
    <source>
        <dbReference type="EMBL" id="ELP94687.1"/>
    </source>
</evidence>
<feature type="region of interest" description="Disordered" evidence="1">
    <location>
        <begin position="91"/>
        <end position="133"/>
    </location>
</feature>
<evidence type="ECO:0000256" key="1">
    <source>
        <dbReference type="SAM" id="MobiDB-lite"/>
    </source>
</evidence>
<dbReference type="KEGG" id="eiv:EIN_527210"/>
<proteinExistence type="predicted"/>
<dbReference type="GeneID" id="14893672"/>
<reference evidence="2 3" key="1">
    <citation type="submission" date="2012-10" db="EMBL/GenBank/DDBJ databases">
        <authorList>
            <person name="Zafar N."/>
            <person name="Inman J."/>
            <person name="Hall N."/>
            <person name="Lorenzi H."/>
            <person name="Caler E."/>
        </authorList>
    </citation>
    <scope>NUCLEOTIDE SEQUENCE [LARGE SCALE GENOMIC DNA]</scope>
    <source>
        <strain evidence="2 3">IP1</strain>
    </source>
</reference>
<feature type="non-terminal residue" evidence="2">
    <location>
        <position position="133"/>
    </location>
</feature>
<dbReference type="RefSeq" id="XP_004261458.1">
    <property type="nucleotide sequence ID" value="XM_004261410.1"/>
</dbReference>
<accession>A0A0A1UDM2</accession>
<evidence type="ECO:0000313" key="3">
    <source>
        <dbReference type="Proteomes" id="UP000014680"/>
    </source>
</evidence>
<protein>
    <submittedName>
        <fullName evidence="2">Uncharacterized protein</fullName>
    </submittedName>
</protein>
<dbReference type="AlphaFoldDB" id="A0A0A1UDM2"/>
<feature type="compositionally biased region" description="Acidic residues" evidence="1">
    <location>
        <begin position="109"/>
        <end position="118"/>
    </location>
</feature>